<feature type="compositionally biased region" description="Low complexity" evidence="17">
    <location>
        <begin position="1006"/>
        <end position="1019"/>
    </location>
</feature>
<dbReference type="Gene3D" id="1.10.510.10">
    <property type="entry name" value="Transferase(Phosphotransferase) domain 1"/>
    <property type="match status" value="1"/>
</dbReference>
<keyword evidence="12" id="KW-0067">ATP-binding</keyword>
<keyword evidence="4" id="KW-0723">Serine/threonine-protein kinase</keyword>
<evidence type="ECO:0000256" key="5">
    <source>
        <dbReference type="ARBA" id="ARBA00022614"/>
    </source>
</evidence>
<keyword evidence="5" id="KW-0433">Leucine-rich repeat</keyword>
<evidence type="ECO:0000256" key="18">
    <source>
        <dbReference type="SAM" id="SignalP"/>
    </source>
</evidence>
<keyword evidence="15" id="KW-0675">Receptor</keyword>
<evidence type="ECO:0000256" key="13">
    <source>
        <dbReference type="ARBA" id="ARBA00022989"/>
    </source>
</evidence>
<evidence type="ECO:0000256" key="11">
    <source>
        <dbReference type="ARBA" id="ARBA00022777"/>
    </source>
</evidence>
<evidence type="ECO:0000256" key="3">
    <source>
        <dbReference type="ARBA" id="ARBA00012513"/>
    </source>
</evidence>
<dbReference type="FunFam" id="1.10.510.10:FF:000201">
    <property type="entry name" value="Leucine-rich repeat receptor-like serine/threonine-protein kinase"/>
    <property type="match status" value="1"/>
</dbReference>
<dbReference type="GO" id="GO:0005524">
    <property type="term" value="F:ATP binding"/>
    <property type="evidence" value="ECO:0007669"/>
    <property type="project" value="UniProtKB-KW"/>
</dbReference>
<dbReference type="PRINTS" id="PR00019">
    <property type="entry name" value="LEURICHRPT"/>
</dbReference>
<keyword evidence="14" id="KW-0472">Membrane</keyword>
<dbReference type="InterPro" id="IPR055414">
    <property type="entry name" value="LRR_R13L4/SHOC2-like"/>
</dbReference>
<dbReference type="PROSITE" id="PS00108">
    <property type="entry name" value="PROTEIN_KINASE_ST"/>
    <property type="match status" value="1"/>
</dbReference>
<evidence type="ECO:0000256" key="4">
    <source>
        <dbReference type="ARBA" id="ARBA00022527"/>
    </source>
</evidence>
<dbReference type="AlphaFoldDB" id="A0A8T0PEB0"/>
<keyword evidence="13" id="KW-1133">Transmembrane helix</keyword>
<feature type="compositionally biased region" description="Low complexity" evidence="17">
    <location>
        <begin position="1026"/>
        <end position="1041"/>
    </location>
</feature>
<dbReference type="Pfam" id="PF23598">
    <property type="entry name" value="LRR_14"/>
    <property type="match status" value="1"/>
</dbReference>
<dbReference type="Proteomes" id="UP000823388">
    <property type="component" value="Chromosome 8N"/>
</dbReference>
<dbReference type="InterPro" id="IPR008271">
    <property type="entry name" value="Ser/Thr_kinase_AS"/>
</dbReference>
<feature type="region of interest" description="Disordered" evidence="17">
    <location>
        <begin position="1006"/>
        <end position="1059"/>
    </location>
</feature>
<comment type="similarity">
    <text evidence="2">Belongs to the protein kinase superfamily. Ser/Thr protein kinase family.</text>
</comment>
<dbReference type="FunFam" id="3.30.200.20:FF:000219">
    <property type="entry name" value="Leucine-rich repeat receptor-like serine/threonine-protein kinase"/>
    <property type="match status" value="1"/>
</dbReference>
<dbReference type="Pfam" id="PF08263">
    <property type="entry name" value="LRRNT_2"/>
    <property type="match status" value="1"/>
</dbReference>
<dbReference type="GO" id="GO:0004674">
    <property type="term" value="F:protein serine/threonine kinase activity"/>
    <property type="evidence" value="ECO:0007669"/>
    <property type="project" value="UniProtKB-KW"/>
</dbReference>
<dbReference type="InterPro" id="IPR001611">
    <property type="entry name" value="Leu-rich_rpt"/>
</dbReference>
<dbReference type="PANTHER" id="PTHR48056">
    <property type="entry name" value="LRR RECEPTOR-LIKE SERINE/THREONINE-PROTEIN KINASE-RELATED"/>
    <property type="match status" value="1"/>
</dbReference>
<keyword evidence="7" id="KW-0812">Transmembrane</keyword>
<dbReference type="InterPro" id="IPR050647">
    <property type="entry name" value="Plant_LRR-RLKs"/>
</dbReference>
<keyword evidence="21" id="KW-1185">Reference proteome</keyword>
<dbReference type="EC" id="2.7.11.1" evidence="3"/>
<keyword evidence="8 18" id="KW-0732">Signal</keyword>
<dbReference type="InterPro" id="IPR003591">
    <property type="entry name" value="Leu-rich_rpt_typical-subtyp"/>
</dbReference>
<dbReference type="GO" id="GO:0033612">
    <property type="term" value="F:receptor serine/threonine kinase binding"/>
    <property type="evidence" value="ECO:0007669"/>
    <property type="project" value="TreeGrafter"/>
</dbReference>
<evidence type="ECO:0000313" key="20">
    <source>
        <dbReference type="EMBL" id="KAG2556794.1"/>
    </source>
</evidence>
<dbReference type="Gene3D" id="3.30.200.20">
    <property type="entry name" value="Phosphorylase Kinase, domain 1"/>
    <property type="match status" value="1"/>
</dbReference>
<organism evidence="20 21">
    <name type="scientific">Panicum virgatum</name>
    <name type="common">Blackwell switchgrass</name>
    <dbReference type="NCBI Taxonomy" id="38727"/>
    <lineage>
        <taxon>Eukaryota</taxon>
        <taxon>Viridiplantae</taxon>
        <taxon>Streptophyta</taxon>
        <taxon>Embryophyta</taxon>
        <taxon>Tracheophyta</taxon>
        <taxon>Spermatophyta</taxon>
        <taxon>Magnoliopsida</taxon>
        <taxon>Liliopsida</taxon>
        <taxon>Poales</taxon>
        <taxon>Poaceae</taxon>
        <taxon>PACMAD clade</taxon>
        <taxon>Panicoideae</taxon>
        <taxon>Panicodae</taxon>
        <taxon>Paniceae</taxon>
        <taxon>Panicinae</taxon>
        <taxon>Panicum</taxon>
        <taxon>Panicum sect. Hiantes</taxon>
    </lineage>
</organism>
<dbReference type="InterPro" id="IPR000719">
    <property type="entry name" value="Prot_kinase_dom"/>
</dbReference>
<dbReference type="FunFam" id="3.80.10.10:FF:000108">
    <property type="entry name" value="Leucine-rich repeat receptor-like serine/threonine-protein kinase BAM3"/>
    <property type="match status" value="1"/>
</dbReference>
<dbReference type="FunFam" id="3.80.10.10:FF:000041">
    <property type="entry name" value="LRR receptor-like serine/threonine-protein kinase ERECTA"/>
    <property type="match status" value="1"/>
</dbReference>
<feature type="chain" id="PRO_5035927630" description="non-specific serine/threonine protein kinase" evidence="18">
    <location>
        <begin position="25"/>
        <end position="1077"/>
    </location>
</feature>
<sequence>MRAPPPLLLLLLLHFALLPADAIAAGNGGGGGSDLRGDAAALLALKAALNCRPRALRSWAAGNAGFVCAWTGVRCAGGRVAAVDLANMNVSSGAPVVARVAGLDALESLSLAGNAIVGAVSASSLPALRHVNVSGNQLGSGLDGWDFASLPALEVFDAYDNNFSAPLPLGVAALPRLRYLDLGGNYFTGEIPAAYGRMPAVEYLSLNGNNLQGRIPPELGNLTTLRELYLGYYNVFDGGVPPELGRLRGLTVLDVSNCGLTGGIPPELGALSSLDTLFLHTNQLSGPIPPELGNLTSLTALDLSNNALTGEVPRTLASLTSLKLLNLFLNRLHGPVQEFIAALPRLETVQLFMNNLTGRVPAGLGANAALRLVDLSSNRLTGVIPETLCASGELHTAILMNNFLFGPIPGSLGSCASLTRVRLGQNYLNGSIPAGLLYLPRLNLLELQNNLLSGEVPSNPSPSAASSQLAQLNLSNNLLTGPLPSTLANLTALQTLLASNNRLAGAVPPEVGALRRLVKLDLSGNELSGPVPAAVGQCGELTYLDLSRNNLSGAIPEAIAGIRVLNYLNLSRNALEDAIPAAIGEMGSLTAADFSYNDLSGQLPDTGQLGYLNATTFAGNPGLCSAVLGRPCNYTTGGSAASASAGATRRAGAGELKLVLALGLLACSVVFAAAAVLRARSFRAGDGGGGAWRFTAFHKVDFGIAEVIECMKEGNVVGRGGAGTVYLGRTRSGGAIAVKRLQARAGGSGDDRGFRAEVRTLGSIRHRNIVRLLAFCSNRDANVLVYEYMGGGSLGEALHGRQQQQQQHQRGGGGAALCWARRRRIALEAARGLCYLHHDCAPMIVHRDVKSNNILLAGGDSDGDGEARVADFGLAKFLRPGGATSECMSAVAGSYGYIAPEYAYTLRVDEKSDVYSYGVVLLELVTGRRPVGGFGEGVDIVQWARRATGGGRREAVRAVADRRLAGDAPADEVAHLFFVAMLCVQENSVERPTMREVVQMLSELPPQALPSTSTSSASSPKPPAPAGEESSSSSPDGQPADKLLQAVRPGPAGLNNKTTHQAMHCRLELASVLQYWR</sequence>
<evidence type="ECO:0000256" key="15">
    <source>
        <dbReference type="ARBA" id="ARBA00023170"/>
    </source>
</evidence>
<dbReference type="InterPro" id="IPR013210">
    <property type="entry name" value="LRR_N_plant-typ"/>
</dbReference>
<keyword evidence="16" id="KW-0325">Glycoprotein</keyword>
<dbReference type="Pfam" id="PF13855">
    <property type="entry name" value="LRR_8"/>
    <property type="match status" value="1"/>
</dbReference>
<reference evidence="20" key="1">
    <citation type="submission" date="2020-05" db="EMBL/GenBank/DDBJ databases">
        <title>WGS assembly of Panicum virgatum.</title>
        <authorList>
            <person name="Lovell J.T."/>
            <person name="Jenkins J."/>
            <person name="Shu S."/>
            <person name="Juenger T.E."/>
            <person name="Schmutz J."/>
        </authorList>
    </citation>
    <scope>NUCLEOTIDE SEQUENCE</scope>
    <source>
        <strain evidence="20">AP13</strain>
    </source>
</reference>
<keyword evidence="10" id="KW-0547">Nucleotide-binding</keyword>
<evidence type="ECO:0000256" key="6">
    <source>
        <dbReference type="ARBA" id="ARBA00022679"/>
    </source>
</evidence>
<dbReference type="SUPFAM" id="SSF52058">
    <property type="entry name" value="L domain-like"/>
    <property type="match status" value="2"/>
</dbReference>
<accession>A0A8T0PEB0</accession>
<evidence type="ECO:0000313" key="21">
    <source>
        <dbReference type="Proteomes" id="UP000823388"/>
    </source>
</evidence>
<dbReference type="PROSITE" id="PS50011">
    <property type="entry name" value="PROTEIN_KINASE_DOM"/>
    <property type="match status" value="1"/>
</dbReference>
<comment type="subcellular location">
    <subcellularLocation>
        <location evidence="1">Membrane</location>
        <topology evidence="1">Single-pass membrane protein</topology>
    </subcellularLocation>
</comment>
<keyword evidence="9" id="KW-0677">Repeat</keyword>
<evidence type="ECO:0000259" key="19">
    <source>
        <dbReference type="PROSITE" id="PS50011"/>
    </source>
</evidence>
<dbReference type="FunFam" id="3.80.10.10:FF:000371">
    <property type="entry name" value="Leucine-rich repeat receptor-like serine/threonine-protein kinase BAM3"/>
    <property type="match status" value="1"/>
</dbReference>
<evidence type="ECO:0000256" key="16">
    <source>
        <dbReference type="ARBA" id="ARBA00023180"/>
    </source>
</evidence>
<evidence type="ECO:0000256" key="1">
    <source>
        <dbReference type="ARBA" id="ARBA00004167"/>
    </source>
</evidence>
<keyword evidence="11" id="KW-0418">Kinase</keyword>
<dbReference type="GO" id="GO:0016020">
    <property type="term" value="C:membrane"/>
    <property type="evidence" value="ECO:0007669"/>
    <property type="project" value="UniProtKB-SubCell"/>
</dbReference>
<keyword evidence="6" id="KW-0808">Transferase</keyword>
<evidence type="ECO:0000256" key="17">
    <source>
        <dbReference type="SAM" id="MobiDB-lite"/>
    </source>
</evidence>
<dbReference type="SUPFAM" id="SSF56112">
    <property type="entry name" value="Protein kinase-like (PK-like)"/>
    <property type="match status" value="1"/>
</dbReference>
<evidence type="ECO:0000256" key="12">
    <source>
        <dbReference type="ARBA" id="ARBA00022840"/>
    </source>
</evidence>
<evidence type="ECO:0000256" key="2">
    <source>
        <dbReference type="ARBA" id="ARBA00008684"/>
    </source>
</evidence>
<evidence type="ECO:0000256" key="7">
    <source>
        <dbReference type="ARBA" id="ARBA00022692"/>
    </source>
</evidence>
<dbReference type="Gene3D" id="3.80.10.10">
    <property type="entry name" value="Ribonuclease Inhibitor"/>
    <property type="match status" value="5"/>
</dbReference>
<evidence type="ECO:0000256" key="9">
    <source>
        <dbReference type="ARBA" id="ARBA00022737"/>
    </source>
</evidence>
<dbReference type="InterPro" id="IPR032675">
    <property type="entry name" value="LRR_dom_sf"/>
</dbReference>
<comment type="caution">
    <text evidence="20">The sequence shown here is derived from an EMBL/GenBank/DDBJ whole genome shotgun (WGS) entry which is preliminary data.</text>
</comment>
<evidence type="ECO:0000256" key="14">
    <source>
        <dbReference type="ARBA" id="ARBA00023136"/>
    </source>
</evidence>
<evidence type="ECO:0000256" key="10">
    <source>
        <dbReference type="ARBA" id="ARBA00022741"/>
    </source>
</evidence>
<feature type="signal peptide" evidence="18">
    <location>
        <begin position="1"/>
        <end position="24"/>
    </location>
</feature>
<dbReference type="InterPro" id="IPR011009">
    <property type="entry name" value="Kinase-like_dom_sf"/>
</dbReference>
<evidence type="ECO:0000256" key="8">
    <source>
        <dbReference type="ARBA" id="ARBA00022729"/>
    </source>
</evidence>
<feature type="domain" description="Protein kinase" evidence="19">
    <location>
        <begin position="711"/>
        <end position="1004"/>
    </location>
</feature>
<proteinExistence type="inferred from homology"/>
<dbReference type="Pfam" id="PF00069">
    <property type="entry name" value="Pkinase"/>
    <property type="match status" value="1"/>
</dbReference>
<dbReference type="Pfam" id="PF00560">
    <property type="entry name" value="LRR_1"/>
    <property type="match status" value="3"/>
</dbReference>
<dbReference type="PANTHER" id="PTHR48056:SF38">
    <property type="entry name" value="LEUCINE-RICH REPEAT RECEPTOR-LIKE SERINE_THREONINE-PROTEIN KINASE BAM1"/>
    <property type="match status" value="1"/>
</dbReference>
<gene>
    <name evidence="20" type="ORF">PVAP13_8NG033002</name>
</gene>
<dbReference type="EMBL" id="CM029052">
    <property type="protein sequence ID" value="KAG2556794.1"/>
    <property type="molecule type" value="Genomic_DNA"/>
</dbReference>
<dbReference type="SMART" id="SM00369">
    <property type="entry name" value="LRR_TYP"/>
    <property type="match status" value="9"/>
</dbReference>
<name>A0A8T0PEB0_PANVG</name>
<protein>
    <recommendedName>
        <fullName evidence="3">non-specific serine/threonine protein kinase</fullName>
        <ecNumber evidence="3">2.7.11.1</ecNumber>
    </recommendedName>
</protein>
<dbReference type="SMART" id="SM00220">
    <property type="entry name" value="S_TKc"/>
    <property type="match status" value="1"/>
</dbReference>